<dbReference type="Proteomes" id="UP000255050">
    <property type="component" value="Unassembled WGS sequence"/>
</dbReference>
<comment type="caution">
    <text evidence="1">The sequence shown here is derived from an EMBL/GenBank/DDBJ whole genome shotgun (WGS) entry which is preliminary data.</text>
</comment>
<protein>
    <submittedName>
        <fullName evidence="1">Uncharacterized protein</fullName>
    </submittedName>
</protein>
<dbReference type="AlphaFoldDB" id="A0A7H4LYA8"/>
<proteinExistence type="predicted"/>
<gene>
    <name evidence="1" type="ORF">NCTC11694_02311</name>
</gene>
<organism evidence="1 2">
    <name type="scientific">Klebsiella michiganensis</name>
    <dbReference type="NCBI Taxonomy" id="1134687"/>
    <lineage>
        <taxon>Bacteria</taxon>
        <taxon>Pseudomonadati</taxon>
        <taxon>Pseudomonadota</taxon>
        <taxon>Gammaproteobacteria</taxon>
        <taxon>Enterobacterales</taxon>
        <taxon>Enterobacteriaceae</taxon>
        <taxon>Klebsiella/Raoultella group</taxon>
        <taxon>Klebsiella</taxon>
    </lineage>
</organism>
<reference evidence="1 2" key="1">
    <citation type="submission" date="2018-06" db="EMBL/GenBank/DDBJ databases">
        <authorList>
            <consortium name="Pathogen Informatics"/>
            <person name="Doyle S."/>
        </authorList>
    </citation>
    <scope>NUCLEOTIDE SEQUENCE [LARGE SCALE GENOMIC DNA]</scope>
    <source>
        <strain evidence="1 2">NCTC11694</strain>
    </source>
</reference>
<dbReference type="RefSeq" id="WP_049088956.1">
    <property type="nucleotide sequence ID" value="NZ_JADRUH010000018.1"/>
</dbReference>
<dbReference type="EMBL" id="UGJR01000002">
    <property type="protein sequence ID" value="STR41134.1"/>
    <property type="molecule type" value="Genomic_DNA"/>
</dbReference>
<name>A0A7H4LYA8_9ENTR</name>
<evidence type="ECO:0000313" key="2">
    <source>
        <dbReference type="Proteomes" id="UP000255050"/>
    </source>
</evidence>
<sequence length="325" mass="36800">MIKSKLLKIKKWIDANEAAERLSLSLEDKVSALDLLELALDKEIILSVKFPRTKHFVIREVKVASMPYVKRLEETFDFYLMGKFKKVTGCPERGSSEYNSLFEAYLVDECLKNNFSLTPSNECGLAGEFPSIYNVEYEYFDYAKDLEYMDDVIFELPMIGAEFIDITSLIETNKKRKPSELMNIDGVFLRSSDGKLYNLMNRFDESHASIFDGKKDDGKNVGYLDNRNYYPAEGLPAGCEIGISPANLFDFERRLSDDGDEIDEDISNKALVVLGAVLQEVTERPVKWSQGKLALSIDSKNISGMKERTVNGIFSLANKALKSIC</sequence>
<evidence type="ECO:0000313" key="1">
    <source>
        <dbReference type="EMBL" id="STR41134.1"/>
    </source>
</evidence>
<accession>A0A7H4LYA8</accession>